<evidence type="ECO:0000256" key="5">
    <source>
        <dbReference type="ARBA" id="ARBA00022490"/>
    </source>
</evidence>
<feature type="domain" description="Pyridine nucleotide-disulphide oxidoreductase dimerisation" evidence="14">
    <location>
        <begin position="457"/>
        <end position="570"/>
    </location>
</feature>
<feature type="domain" description="FAD/NAD(P)-binding" evidence="15">
    <location>
        <begin position="61"/>
        <end position="429"/>
    </location>
</feature>
<evidence type="ECO:0000259" key="15">
    <source>
        <dbReference type="Pfam" id="PF07992"/>
    </source>
</evidence>
<dbReference type="Gene3D" id="3.50.50.60">
    <property type="entry name" value="FAD/NAD(P)-binding domain"/>
    <property type="match status" value="3"/>
</dbReference>
<keyword evidence="8" id="KW-0521">NADP</keyword>
<keyword evidence="9" id="KW-0560">Oxidoreductase</keyword>
<evidence type="ECO:0000256" key="7">
    <source>
        <dbReference type="ARBA" id="ARBA00022827"/>
    </source>
</evidence>
<organism evidence="16 17">
    <name type="scientific">Tetraparma gracilis</name>
    <dbReference type="NCBI Taxonomy" id="2962635"/>
    <lineage>
        <taxon>Eukaryota</taxon>
        <taxon>Sar</taxon>
        <taxon>Stramenopiles</taxon>
        <taxon>Ochrophyta</taxon>
        <taxon>Bolidophyceae</taxon>
        <taxon>Parmales</taxon>
        <taxon>Triparmaceae</taxon>
        <taxon>Tetraparma</taxon>
    </lineage>
</organism>
<feature type="chain" id="PRO_5046732679" description="NAD(P)(+) transhydrogenase (Si-specific)" evidence="13">
    <location>
        <begin position="17"/>
        <end position="583"/>
    </location>
</feature>
<dbReference type="InterPro" id="IPR016156">
    <property type="entry name" value="FAD/NAD-linked_Rdtase_dimer_sf"/>
</dbReference>
<evidence type="ECO:0000256" key="9">
    <source>
        <dbReference type="ARBA" id="ARBA00023002"/>
    </source>
</evidence>
<dbReference type="Gene3D" id="3.30.390.30">
    <property type="match status" value="1"/>
</dbReference>
<comment type="subcellular location">
    <subcellularLocation>
        <location evidence="3">Cytoplasm</location>
    </subcellularLocation>
</comment>
<dbReference type="SUPFAM" id="SSF51905">
    <property type="entry name" value="FAD/NAD(P)-binding domain"/>
    <property type="match status" value="1"/>
</dbReference>
<evidence type="ECO:0000256" key="13">
    <source>
        <dbReference type="SAM" id="SignalP"/>
    </source>
</evidence>
<dbReference type="InterPro" id="IPR050151">
    <property type="entry name" value="Class-I_Pyr_Nuc-Dis_Oxidored"/>
</dbReference>
<sequence>MKMSLLLVLLLTPTLCLPYLLPLPPPPLSRIPAARLPVPDLSVAPFPPAPYDLPHAKGCQYDLVVLGAGPAGETAAVRASKFGARVALVEVRAEFGGPAGLTSKAVREATKRIVGAVGQIGGDSRRQVKRLWRNNYRKLRTESESLQAAETRARLQKARVDLYVGKAEFLPSPTAPPSAAAVPPPRSRLRRLFSSSAPSPPPPPAAPVSLQICRDQTTRVVTSRKVIIATGSRPNLPARYVPPSRTPAPVPPPFAIPWKPKVVMDATGFASVSELPSSVAVVGGGVIAVEYATVLARLRVGVTLLTPKSGFLPFLSKELRRSMRKSLKENNILVVESPLTNITLNATSPLPVTVSVADGRRLRVETCLYSGGRNANSNKLSCGAAGVELGKFGRVKVLGKAYATTNPNVHAVGDVVGPPGLASSAVKQARTVTDILFGGAGGGGDCEGNTGCFNDAPMTLWTFPEVAAVGISQERALATAVEAEKSKVVCGYCRWKDCARGRLADPSGYVKVIARFVEDSGAHEVLGWEIFGEGANELIQTSSILIQARFSVEQIAATPFAAVTLGASLQAACEDALDKSQHA</sequence>
<evidence type="ECO:0000256" key="1">
    <source>
        <dbReference type="ARBA" id="ARBA00001974"/>
    </source>
</evidence>
<evidence type="ECO:0000256" key="3">
    <source>
        <dbReference type="ARBA" id="ARBA00004496"/>
    </source>
</evidence>
<reference evidence="16 17" key="1">
    <citation type="journal article" date="2023" name="Commun. Biol.">
        <title>Genome analysis of Parmales, the sister group of diatoms, reveals the evolutionary specialization of diatoms from phago-mixotrophs to photoautotrophs.</title>
        <authorList>
            <person name="Ban H."/>
            <person name="Sato S."/>
            <person name="Yoshikawa S."/>
            <person name="Yamada K."/>
            <person name="Nakamura Y."/>
            <person name="Ichinomiya M."/>
            <person name="Sato N."/>
            <person name="Blanc-Mathieu R."/>
            <person name="Endo H."/>
            <person name="Kuwata A."/>
            <person name="Ogata H."/>
        </authorList>
    </citation>
    <scope>NUCLEOTIDE SEQUENCE [LARGE SCALE GENOMIC DNA]</scope>
</reference>
<dbReference type="PANTHER" id="PTHR22912">
    <property type="entry name" value="DISULFIDE OXIDOREDUCTASE"/>
    <property type="match status" value="1"/>
</dbReference>
<keyword evidence="10" id="KW-0520">NAD</keyword>
<dbReference type="PRINTS" id="PR00368">
    <property type="entry name" value="FADPNR"/>
</dbReference>
<gene>
    <name evidence="16" type="ORF">TeGR_g14304</name>
</gene>
<dbReference type="Pfam" id="PF07992">
    <property type="entry name" value="Pyr_redox_2"/>
    <property type="match status" value="1"/>
</dbReference>
<protein>
    <recommendedName>
        <fullName evidence="4">NAD(P)(+) transhydrogenase (Si-specific)</fullName>
        <ecNumber evidence="4">1.6.1.1</ecNumber>
    </recommendedName>
    <alternativeName>
        <fullName evidence="11">NAD(P)(+) transhydrogenase [B-specific]</fullName>
    </alternativeName>
</protein>
<dbReference type="InterPro" id="IPR036188">
    <property type="entry name" value="FAD/NAD-bd_sf"/>
</dbReference>
<evidence type="ECO:0000256" key="10">
    <source>
        <dbReference type="ARBA" id="ARBA00023027"/>
    </source>
</evidence>
<dbReference type="PRINTS" id="PR00411">
    <property type="entry name" value="PNDRDTASEI"/>
</dbReference>
<keyword evidence="17" id="KW-1185">Reference proteome</keyword>
<keyword evidence="7" id="KW-0274">FAD</keyword>
<feature type="signal peptide" evidence="13">
    <location>
        <begin position="1"/>
        <end position="16"/>
    </location>
</feature>
<comment type="cofactor">
    <cofactor evidence="1">
        <name>FAD</name>
        <dbReference type="ChEBI" id="CHEBI:57692"/>
    </cofactor>
</comment>
<dbReference type="Proteomes" id="UP001165060">
    <property type="component" value="Unassembled WGS sequence"/>
</dbReference>
<feature type="region of interest" description="Disordered" evidence="12">
    <location>
        <begin position="173"/>
        <end position="208"/>
    </location>
</feature>
<proteinExistence type="predicted"/>
<comment type="function">
    <text evidence="2">Conversion of NADPH, generated by peripheral catabolic pathways, to NADH, which can enter the respiratory chain for energy generation.</text>
</comment>
<evidence type="ECO:0000256" key="11">
    <source>
        <dbReference type="ARBA" id="ARBA00031183"/>
    </source>
</evidence>
<dbReference type="SUPFAM" id="SSF55424">
    <property type="entry name" value="FAD/NAD-linked reductases, dimerisation (C-terminal) domain"/>
    <property type="match status" value="1"/>
</dbReference>
<evidence type="ECO:0000259" key="14">
    <source>
        <dbReference type="Pfam" id="PF02852"/>
    </source>
</evidence>
<evidence type="ECO:0000256" key="2">
    <source>
        <dbReference type="ARBA" id="ARBA00002842"/>
    </source>
</evidence>
<keyword evidence="5" id="KW-0963">Cytoplasm</keyword>
<dbReference type="Pfam" id="PF02852">
    <property type="entry name" value="Pyr_redox_dim"/>
    <property type="match status" value="1"/>
</dbReference>
<evidence type="ECO:0000256" key="6">
    <source>
        <dbReference type="ARBA" id="ARBA00022630"/>
    </source>
</evidence>
<evidence type="ECO:0000256" key="12">
    <source>
        <dbReference type="SAM" id="MobiDB-lite"/>
    </source>
</evidence>
<name>A0ABQ6MCH8_9STRA</name>
<dbReference type="InterPro" id="IPR023753">
    <property type="entry name" value="FAD/NAD-binding_dom"/>
</dbReference>
<dbReference type="EC" id="1.6.1.1" evidence="4"/>
<keyword evidence="13" id="KW-0732">Signal</keyword>
<keyword evidence="6" id="KW-0285">Flavoprotein</keyword>
<accession>A0ABQ6MCH8</accession>
<dbReference type="EMBL" id="BRYB01003980">
    <property type="protein sequence ID" value="GMI23735.1"/>
    <property type="molecule type" value="Genomic_DNA"/>
</dbReference>
<dbReference type="PANTHER" id="PTHR22912:SF93">
    <property type="entry name" value="SOLUBLE PYRIDINE NUCLEOTIDE TRANSHYDROGENASE"/>
    <property type="match status" value="1"/>
</dbReference>
<evidence type="ECO:0000313" key="16">
    <source>
        <dbReference type="EMBL" id="GMI23735.1"/>
    </source>
</evidence>
<evidence type="ECO:0000256" key="8">
    <source>
        <dbReference type="ARBA" id="ARBA00022857"/>
    </source>
</evidence>
<evidence type="ECO:0000256" key="4">
    <source>
        <dbReference type="ARBA" id="ARBA00012772"/>
    </source>
</evidence>
<comment type="caution">
    <text evidence="16">The sequence shown here is derived from an EMBL/GenBank/DDBJ whole genome shotgun (WGS) entry which is preliminary data.</text>
</comment>
<evidence type="ECO:0000313" key="17">
    <source>
        <dbReference type="Proteomes" id="UP001165060"/>
    </source>
</evidence>
<dbReference type="InterPro" id="IPR004099">
    <property type="entry name" value="Pyr_nucl-diS_OxRdtase_dimer"/>
</dbReference>